<comment type="subcellular location">
    <subcellularLocation>
        <location evidence="1">Secreted</location>
        <location evidence="1">Cell wall</location>
    </subcellularLocation>
</comment>
<dbReference type="Proteomes" id="UP000063789">
    <property type="component" value="Chromosome"/>
</dbReference>
<evidence type="ECO:0000256" key="1">
    <source>
        <dbReference type="ARBA" id="ARBA00004191"/>
    </source>
</evidence>
<dbReference type="PRINTS" id="PR00080">
    <property type="entry name" value="SDRFAMILY"/>
</dbReference>
<reference evidence="9" key="1">
    <citation type="submission" date="2015-06" db="EMBL/GenBank/DDBJ databases">
        <title>Complete genome sequence and metabolic analysis of phthalate degradation pathway in Gordonia sp. QH-11.</title>
        <authorList>
            <person name="Jin D."/>
            <person name="Kong X."/>
            <person name="Bai Z."/>
        </authorList>
    </citation>
    <scope>NUCLEOTIDE SEQUENCE [LARGE SCALE GENOMIC DNA]</scope>
    <source>
        <strain evidence="9">QH-11</strain>
    </source>
</reference>
<dbReference type="STRING" id="1136941.ACH46_05425"/>
<evidence type="ECO:0000256" key="5">
    <source>
        <dbReference type="ARBA" id="ARBA00040781"/>
    </source>
</evidence>
<keyword evidence="4" id="KW-0560">Oxidoreductase</keyword>
<dbReference type="RefSeq" id="WP_062392018.1">
    <property type="nucleotide sequence ID" value="NZ_CP011853.1"/>
</dbReference>
<gene>
    <name evidence="8" type="ORF">ACH46_05425</name>
</gene>
<dbReference type="PRINTS" id="PR00081">
    <property type="entry name" value="GDHRDH"/>
</dbReference>
<dbReference type="PATRIC" id="fig|1136941.3.peg.1111"/>
<dbReference type="AlphaFoldDB" id="A0A0N9NEN9"/>
<comment type="similarity">
    <text evidence="2 7">Belongs to the short-chain dehydrogenases/reductases (SDR) family.</text>
</comment>
<sequence>MTDSIQPTDTSMAGRRVLVTGAGSGIGEAVAERFAQAGAAVTVADINGDAASAVAERIGGTPWQVDLTDTDALAELTLDIDILVDNAGIQHVSPIEEFSPAKFRQITTLMIEAPFLLTRAALTGMYERGFGRIIHISSVHGLRASKFKSAYVASKHAVEGLSKVTALEGAEHGVTSNCINPGYVKTALVAKQVAEQARTHGISEDEVTEKVFLKRPAIKRMIEPTEVAELAAFLASDAAAMMTGCSYVMDGGWTAG</sequence>
<reference evidence="8 9" key="2">
    <citation type="journal article" date="2017" name="Int. J. Syst. Evol. Microbiol.">
        <title>Gordonia phthalatica sp. nov., a di-n-butyl phthalate-degrading bacterium isolated from activated sludge.</title>
        <authorList>
            <person name="Jin D."/>
            <person name="Kong X."/>
            <person name="Jia M."/>
            <person name="Yu X."/>
            <person name="Wang X."/>
            <person name="Zhuang X."/>
            <person name="Deng Y."/>
            <person name="Bai Z."/>
        </authorList>
    </citation>
    <scope>NUCLEOTIDE SEQUENCE [LARGE SCALE GENOMIC DNA]</scope>
    <source>
        <strain evidence="8 9">QH-11</strain>
    </source>
</reference>
<evidence type="ECO:0000313" key="9">
    <source>
        <dbReference type="Proteomes" id="UP000063789"/>
    </source>
</evidence>
<evidence type="ECO:0000256" key="4">
    <source>
        <dbReference type="ARBA" id="ARBA00023002"/>
    </source>
</evidence>
<dbReference type="Pfam" id="PF00106">
    <property type="entry name" value="adh_short"/>
    <property type="match status" value="1"/>
</dbReference>
<dbReference type="NCBIfam" id="NF009093">
    <property type="entry name" value="PRK12429.1"/>
    <property type="match status" value="1"/>
</dbReference>
<protein>
    <recommendedName>
        <fullName evidence="5">3-oxoacyl-[acyl-carrier-protein] reductase MabA</fullName>
    </recommendedName>
</protein>
<evidence type="ECO:0000256" key="6">
    <source>
        <dbReference type="ARBA" id="ARBA00047400"/>
    </source>
</evidence>
<evidence type="ECO:0000256" key="2">
    <source>
        <dbReference type="ARBA" id="ARBA00006484"/>
    </source>
</evidence>
<evidence type="ECO:0000313" key="8">
    <source>
        <dbReference type="EMBL" id="ALG84050.1"/>
    </source>
</evidence>
<keyword evidence="9" id="KW-1185">Reference proteome</keyword>
<dbReference type="EMBL" id="CP011853">
    <property type="protein sequence ID" value="ALG84050.1"/>
    <property type="molecule type" value="Genomic_DNA"/>
</dbReference>
<dbReference type="GO" id="GO:0004316">
    <property type="term" value="F:3-oxoacyl-[acyl-carrier-protein] reductase (NADPH) activity"/>
    <property type="evidence" value="ECO:0007669"/>
    <property type="project" value="UniProtKB-EC"/>
</dbReference>
<accession>A0A0N9NEN9</accession>
<dbReference type="InterPro" id="IPR036291">
    <property type="entry name" value="NAD(P)-bd_dom_sf"/>
</dbReference>
<proteinExistence type="inferred from homology"/>
<dbReference type="Gene3D" id="3.40.50.720">
    <property type="entry name" value="NAD(P)-binding Rossmann-like Domain"/>
    <property type="match status" value="1"/>
</dbReference>
<dbReference type="PROSITE" id="PS00061">
    <property type="entry name" value="ADH_SHORT"/>
    <property type="match status" value="1"/>
</dbReference>
<dbReference type="SUPFAM" id="SSF51735">
    <property type="entry name" value="NAD(P)-binding Rossmann-fold domains"/>
    <property type="match status" value="1"/>
</dbReference>
<dbReference type="KEGG" id="goq:ACH46_05425"/>
<dbReference type="InterPro" id="IPR020904">
    <property type="entry name" value="Sc_DH/Rdtase_CS"/>
</dbReference>
<dbReference type="GO" id="GO:0032787">
    <property type="term" value="P:monocarboxylic acid metabolic process"/>
    <property type="evidence" value="ECO:0007669"/>
    <property type="project" value="UniProtKB-ARBA"/>
</dbReference>
<keyword evidence="3" id="KW-0134">Cell wall</keyword>
<organism evidence="8 9">
    <name type="scientific">Gordonia phthalatica</name>
    <dbReference type="NCBI Taxonomy" id="1136941"/>
    <lineage>
        <taxon>Bacteria</taxon>
        <taxon>Bacillati</taxon>
        <taxon>Actinomycetota</taxon>
        <taxon>Actinomycetes</taxon>
        <taxon>Mycobacteriales</taxon>
        <taxon>Gordoniaceae</taxon>
        <taxon>Gordonia</taxon>
    </lineage>
</organism>
<evidence type="ECO:0000256" key="3">
    <source>
        <dbReference type="ARBA" id="ARBA00022512"/>
    </source>
</evidence>
<dbReference type="InterPro" id="IPR050259">
    <property type="entry name" value="SDR"/>
</dbReference>
<dbReference type="PANTHER" id="PTHR42879">
    <property type="entry name" value="3-OXOACYL-(ACYL-CARRIER-PROTEIN) REDUCTASE"/>
    <property type="match status" value="1"/>
</dbReference>
<dbReference type="InterPro" id="IPR002347">
    <property type="entry name" value="SDR_fam"/>
</dbReference>
<name>A0A0N9NEN9_9ACTN</name>
<dbReference type="PANTHER" id="PTHR42879:SF2">
    <property type="entry name" value="3-OXOACYL-[ACYL-CARRIER-PROTEIN] REDUCTASE FABG"/>
    <property type="match status" value="1"/>
</dbReference>
<keyword evidence="3" id="KW-0964">Secreted</keyword>
<dbReference type="FunFam" id="3.40.50.720:FF:000084">
    <property type="entry name" value="Short-chain dehydrogenase reductase"/>
    <property type="match status" value="1"/>
</dbReference>
<comment type="catalytic activity">
    <reaction evidence="6">
        <text>a (3R)-hydroxyacyl-[ACP] + NADP(+) = a 3-oxoacyl-[ACP] + NADPH + H(+)</text>
        <dbReference type="Rhea" id="RHEA:17397"/>
        <dbReference type="Rhea" id="RHEA-COMP:9916"/>
        <dbReference type="Rhea" id="RHEA-COMP:9945"/>
        <dbReference type="ChEBI" id="CHEBI:15378"/>
        <dbReference type="ChEBI" id="CHEBI:57783"/>
        <dbReference type="ChEBI" id="CHEBI:58349"/>
        <dbReference type="ChEBI" id="CHEBI:78776"/>
        <dbReference type="ChEBI" id="CHEBI:78827"/>
        <dbReference type="EC" id="1.1.1.100"/>
    </reaction>
    <physiologicalReaction direction="right-to-left" evidence="6">
        <dbReference type="Rhea" id="RHEA:17399"/>
    </physiologicalReaction>
</comment>
<evidence type="ECO:0000256" key="7">
    <source>
        <dbReference type="RuleBase" id="RU000363"/>
    </source>
</evidence>
<dbReference type="OrthoDB" id="9786435at2"/>